<dbReference type="Gene3D" id="3.10.129.10">
    <property type="entry name" value="Hotdog Thioesterase"/>
    <property type="match status" value="1"/>
</dbReference>
<dbReference type="GeneID" id="87829040"/>
<organism evidence="1 2">
    <name type="scientific">Parathielavia appendiculata</name>
    <dbReference type="NCBI Taxonomy" id="2587402"/>
    <lineage>
        <taxon>Eukaryota</taxon>
        <taxon>Fungi</taxon>
        <taxon>Dikarya</taxon>
        <taxon>Ascomycota</taxon>
        <taxon>Pezizomycotina</taxon>
        <taxon>Sordariomycetes</taxon>
        <taxon>Sordariomycetidae</taxon>
        <taxon>Sordariales</taxon>
        <taxon>Chaetomiaceae</taxon>
        <taxon>Parathielavia</taxon>
    </lineage>
</organism>
<dbReference type="GO" id="GO:0047617">
    <property type="term" value="F:fatty acyl-CoA hydrolase activity"/>
    <property type="evidence" value="ECO:0007669"/>
    <property type="project" value="TreeGrafter"/>
</dbReference>
<evidence type="ECO:0000313" key="1">
    <source>
        <dbReference type="EMBL" id="KAK4128009.1"/>
    </source>
</evidence>
<sequence length="179" mass="21239">MDSFQHVNNVNYYRYAESARVNWITNFAVHVDPGHHRQWRELMTPRSTGLIMRSLKADFKFPMVYPDRISVYHKLRARSERNPAPSSFYLDCIVLSHRHRRIACRLQEDIVLYDYKKAGKTSMPDFMLDMFEKTWELQQQEMLRARMRIFELHGAVVQLEAETWNRPDAVEDMGAAKAT</sequence>
<evidence type="ECO:0000313" key="2">
    <source>
        <dbReference type="Proteomes" id="UP001302602"/>
    </source>
</evidence>
<dbReference type="EMBL" id="MU853224">
    <property type="protein sequence ID" value="KAK4128009.1"/>
    <property type="molecule type" value="Genomic_DNA"/>
</dbReference>
<dbReference type="RefSeq" id="XP_062651780.1">
    <property type="nucleotide sequence ID" value="XM_062792271.1"/>
</dbReference>
<name>A0AAN6U8C4_9PEZI</name>
<dbReference type="PANTHER" id="PTHR31793:SF39">
    <property type="entry name" value="THIOESTERASE_THIOL ESTER DEHYDRASE-ISOMERASE"/>
    <property type="match status" value="1"/>
</dbReference>
<dbReference type="SUPFAM" id="SSF54637">
    <property type="entry name" value="Thioesterase/thiol ester dehydrase-isomerase"/>
    <property type="match status" value="1"/>
</dbReference>
<protein>
    <recommendedName>
        <fullName evidence="3">Thioesterase</fullName>
    </recommendedName>
</protein>
<dbReference type="Pfam" id="PF13279">
    <property type="entry name" value="4HBT_2"/>
    <property type="match status" value="1"/>
</dbReference>
<dbReference type="Proteomes" id="UP001302602">
    <property type="component" value="Unassembled WGS sequence"/>
</dbReference>
<dbReference type="CDD" id="cd00586">
    <property type="entry name" value="4HBT"/>
    <property type="match status" value="1"/>
</dbReference>
<evidence type="ECO:0008006" key="3">
    <source>
        <dbReference type="Google" id="ProtNLM"/>
    </source>
</evidence>
<gene>
    <name evidence="1" type="ORF">N657DRAFT_642085</name>
</gene>
<reference evidence="1" key="2">
    <citation type="submission" date="2023-05" db="EMBL/GenBank/DDBJ databases">
        <authorList>
            <consortium name="Lawrence Berkeley National Laboratory"/>
            <person name="Steindorff A."/>
            <person name="Hensen N."/>
            <person name="Bonometti L."/>
            <person name="Westerberg I."/>
            <person name="Brannstrom I.O."/>
            <person name="Guillou S."/>
            <person name="Cros-Aarteil S."/>
            <person name="Calhoun S."/>
            <person name="Haridas S."/>
            <person name="Kuo A."/>
            <person name="Mondo S."/>
            <person name="Pangilinan J."/>
            <person name="Riley R."/>
            <person name="Labutti K."/>
            <person name="Andreopoulos B."/>
            <person name="Lipzen A."/>
            <person name="Chen C."/>
            <person name="Yanf M."/>
            <person name="Daum C."/>
            <person name="Ng V."/>
            <person name="Clum A."/>
            <person name="Ohm R."/>
            <person name="Martin F."/>
            <person name="Silar P."/>
            <person name="Natvig D."/>
            <person name="Lalanne C."/>
            <person name="Gautier V."/>
            <person name="Ament-Velasquez S.L."/>
            <person name="Kruys A."/>
            <person name="Hutchinson M.I."/>
            <person name="Powell A.J."/>
            <person name="Barry K."/>
            <person name="Miller A.N."/>
            <person name="Grigoriev I.V."/>
            <person name="Debuchy R."/>
            <person name="Gladieux P."/>
            <person name="Thoren M.H."/>
            <person name="Johannesson H."/>
        </authorList>
    </citation>
    <scope>NUCLEOTIDE SEQUENCE</scope>
    <source>
        <strain evidence="1">CBS 731.68</strain>
    </source>
</reference>
<keyword evidence="2" id="KW-1185">Reference proteome</keyword>
<dbReference type="InterPro" id="IPR050563">
    <property type="entry name" value="4-hydroxybenzoyl-CoA_TE"/>
</dbReference>
<accession>A0AAN6U8C4</accession>
<dbReference type="PANTHER" id="PTHR31793">
    <property type="entry name" value="4-HYDROXYBENZOYL-COA THIOESTERASE FAMILY MEMBER"/>
    <property type="match status" value="1"/>
</dbReference>
<dbReference type="AlphaFoldDB" id="A0AAN6U8C4"/>
<comment type="caution">
    <text evidence="1">The sequence shown here is derived from an EMBL/GenBank/DDBJ whole genome shotgun (WGS) entry which is preliminary data.</text>
</comment>
<proteinExistence type="predicted"/>
<reference evidence="1" key="1">
    <citation type="journal article" date="2023" name="Mol. Phylogenet. Evol.">
        <title>Genome-scale phylogeny and comparative genomics of the fungal order Sordariales.</title>
        <authorList>
            <person name="Hensen N."/>
            <person name="Bonometti L."/>
            <person name="Westerberg I."/>
            <person name="Brannstrom I.O."/>
            <person name="Guillou S."/>
            <person name="Cros-Aarteil S."/>
            <person name="Calhoun S."/>
            <person name="Haridas S."/>
            <person name="Kuo A."/>
            <person name="Mondo S."/>
            <person name="Pangilinan J."/>
            <person name="Riley R."/>
            <person name="LaButti K."/>
            <person name="Andreopoulos B."/>
            <person name="Lipzen A."/>
            <person name="Chen C."/>
            <person name="Yan M."/>
            <person name="Daum C."/>
            <person name="Ng V."/>
            <person name="Clum A."/>
            <person name="Steindorff A."/>
            <person name="Ohm R.A."/>
            <person name="Martin F."/>
            <person name="Silar P."/>
            <person name="Natvig D.O."/>
            <person name="Lalanne C."/>
            <person name="Gautier V."/>
            <person name="Ament-Velasquez S.L."/>
            <person name="Kruys A."/>
            <person name="Hutchinson M.I."/>
            <person name="Powell A.J."/>
            <person name="Barry K."/>
            <person name="Miller A.N."/>
            <person name="Grigoriev I.V."/>
            <person name="Debuchy R."/>
            <person name="Gladieux P."/>
            <person name="Hiltunen Thoren M."/>
            <person name="Johannesson H."/>
        </authorList>
    </citation>
    <scope>NUCLEOTIDE SEQUENCE</scope>
    <source>
        <strain evidence="1">CBS 731.68</strain>
    </source>
</reference>
<dbReference type="InterPro" id="IPR029069">
    <property type="entry name" value="HotDog_dom_sf"/>
</dbReference>